<evidence type="ECO:0000313" key="9">
    <source>
        <dbReference type="Proteomes" id="UP000601027"/>
    </source>
</evidence>
<dbReference type="PANTHER" id="PTHR23513">
    <property type="entry name" value="INTEGRAL MEMBRANE EFFLUX PROTEIN-RELATED"/>
    <property type="match status" value="1"/>
</dbReference>
<feature type="region of interest" description="Disordered" evidence="6">
    <location>
        <begin position="1"/>
        <end position="26"/>
    </location>
</feature>
<evidence type="ECO:0000256" key="5">
    <source>
        <dbReference type="ARBA" id="ARBA00023136"/>
    </source>
</evidence>
<gene>
    <name evidence="8" type="ORF">JNW91_00485</name>
</gene>
<reference evidence="8 9" key="1">
    <citation type="submission" date="2021-01" db="EMBL/GenBank/DDBJ databases">
        <title>Draft genome sequence of Micromonospora sp. strain STR1_7.</title>
        <authorList>
            <person name="Karlyshev A."/>
            <person name="Jawad R."/>
        </authorList>
    </citation>
    <scope>NUCLEOTIDE SEQUENCE [LARGE SCALE GENOMIC DNA]</scope>
    <source>
        <strain evidence="8 9">STR1-7</strain>
    </source>
</reference>
<dbReference type="InterPro" id="IPR036259">
    <property type="entry name" value="MFS_trans_sf"/>
</dbReference>
<keyword evidence="2" id="KW-1003">Cell membrane</keyword>
<dbReference type="InterPro" id="IPR011701">
    <property type="entry name" value="MFS"/>
</dbReference>
<keyword evidence="3 7" id="KW-0812">Transmembrane</keyword>
<proteinExistence type="predicted"/>
<feature type="transmembrane region" description="Helical" evidence="7">
    <location>
        <begin position="34"/>
        <end position="59"/>
    </location>
</feature>
<dbReference type="CDD" id="cd06173">
    <property type="entry name" value="MFS_MefA_like"/>
    <property type="match status" value="1"/>
</dbReference>
<name>A0ABS1XMK7_9ACTN</name>
<evidence type="ECO:0000256" key="6">
    <source>
        <dbReference type="SAM" id="MobiDB-lite"/>
    </source>
</evidence>
<comment type="caution">
    <text evidence="8">The sequence shown here is derived from an EMBL/GenBank/DDBJ whole genome shotgun (WGS) entry which is preliminary data.</text>
</comment>
<feature type="transmembrane region" description="Helical" evidence="7">
    <location>
        <begin position="65"/>
        <end position="90"/>
    </location>
</feature>
<evidence type="ECO:0000256" key="3">
    <source>
        <dbReference type="ARBA" id="ARBA00022692"/>
    </source>
</evidence>
<sequence length="321" mass="34055">MGVSPTNATARAHLNPTAGSPAPSPRSRDFHRLWGAYSVSHLGSAIGAGALPLVAILLLDSSSLQISLLAVISGLASAVIALPLGPWIEFRRKRPVMIGADLLRCAALTSVPIAAALGALTYEQLCVVAVVQTAGTIVFSAASGAHLKHLVTVDQRVTANSRFETSQWTANSLGSPIGGVLVSWLGATASITVDAASFLMSALGIRRLRSPEPPPPTRQPAPSRRRRREAIEGWRQILHHAGLRALFVNAVIFGGAITASTPIIAVFMLRDLRLAPWQYGLALGLPCLVRICRRWGAADNTAARRACLDSKWPLTRTARAK</sequence>
<feature type="transmembrane region" description="Helical" evidence="7">
    <location>
        <begin position="245"/>
        <end position="269"/>
    </location>
</feature>
<dbReference type="EMBL" id="JAEVHM010000001">
    <property type="protein sequence ID" value="MBM0230479.1"/>
    <property type="molecule type" value="Genomic_DNA"/>
</dbReference>
<feature type="transmembrane region" description="Helical" evidence="7">
    <location>
        <begin position="102"/>
        <end position="122"/>
    </location>
</feature>
<keyword evidence="4 7" id="KW-1133">Transmembrane helix</keyword>
<dbReference type="Pfam" id="PF07690">
    <property type="entry name" value="MFS_1"/>
    <property type="match status" value="1"/>
</dbReference>
<feature type="transmembrane region" description="Helical" evidence="7">
    <location>
        <begin position="181"/>
        <end position="205"/>
    </location>
</feature>
<keyword evidence="9" id="KW-1185">Reference proteome</keyword>
<evidence type="ECO:0000256" key="1">
    <source>
        <dbReference type="ARBA" id="ARBA00004651"/>
    </source>
</evidence>
<dbReference type="SUPFAM" id="SSF103473">
    <property type="entry name" value="MFS general substrate transporter"/>
    <property type="match status" value="1"/>
</dbReference>
<dbReference type="RefSeq" id="WP_203172954.1">
    <property type="nucleotide sequence ID" value="NZ_JAEVHM010000001.1"/>
</dbReference>
<protein>
    <submittedName>
        <fullName evidence="8">MFS transporter</fullName>
    </submittedName>
</protein>
<dbReference type="PANTHER" id="PTHR23513:SF6">
    <property type="entry name" value="MAJOR FACILITATOR SUPERFAMILY ASSOCIATED DOMAIN-CONTAINING PROTEIN"/>
    <property type="match status" value="1"/>
</dbReference>
<dbReference type="Proteomes" id="UP000601027">
    <property type="component" value="Unassembled WGS sequence"/>
</dbReference>
<organism evidence="8 9">
    <name type="scientific">Micromonospora parastrephiae</name>
    <dbReference type="NCBI Taxonomy" id="2806101"/>
    <lineage>
        <taxon>Bacteria</taxon>
        <taxon>Bacillati</taxon>
        <taxon>Actinomycetota</taxon>
        <taxon>Actinomycetes</taxon>
        <taxon>Micromonosporales</taxon>
        <taxon>Micromonosporaceae</taxon>
        <taxon>Micromonospora</taxon>
    </lineage>
</organism>
<comment type="subcellular location">
    <subcellularLocation>
        <location evidence="1">Cell membrane</location>
        <topology evidence="1">Multi-pass membrane protein</topology>
    </subcellularLocation>
</comment>
<keyword evidence="5 7" id="KW-0472">Membrane</keyword>
<evidence type="ECO:0000256" key="4">
    <source>
        <dbReference type="ARBA" id="ARBA00022989"/>
    </source>
</evidence>
<evidence type="ECO:0000256" key="2">
    <source>
        <dbReference type="ARBA" id="ARBA00022475"/>
    </source>
</evidence>
<evidence type="ECO:0000256" key="7">
    <source>
        <dbReference type="SAM" id="Phobius"/>
    </source>
</evidence>
<dbReference type="Gene3D" id="1.20.1250.20">
    <property type="entry name" value="MFS general substrate transporter like domains"/>
    <property type="match status" value="1"/>
</dbReference>
<accession>A0ABS1XMK7</accession>
<evidence type="ECO:0000313" key="8">
    <source>
        <dbReference type="EMBL" id="MBM0230479.1"/>
    </source>
</evidence>